<dbReference type="GO" id="GO:0016787">
    <property type="term" value="F:hydrolase activity"/>
    <property type="evidence" value="ECO:0007669"/>
    <property type="project" value="UniProtKB-KW"/>
</dbReference>
<dbReference type="Proteomes" id="UP000199623">
    <property type="component" value="Unassembled WGS sequence"/>
</dbReference>
<gene>
    <name evidence="5" type="ORF">SAMN05216553_106215</name>
</gene>
<sequence length="483" mass="52076">MRTPRATALRWAAATIAAVSLTAGSPATASPSPLKWTSCEDRPGFDCGTLTLPIDRGDPRLGTFEMAVARHRATDPARRIGVLVVNPGGPGESGVSFTFGARWTFSPEVLARFDVVGFDPRGIGRSQPVRCSTGLVFGGPGSHPGDAAGFERLREHGERLHQDCARHTGPIIDHLSTDDVVADVDALRRALGESRISYYGLSYGTVIGQRLAELHGGTVRAMVLDSVVDRGVNAREYVASAARAAADSFEEWRRWNELTPSSPLHGQDVVALWDDLMAKAARGELATPDDPATLLTVHDLGNTLTTIAYLPDWAELSTWVLSLRETVSSSAATKSADGPESLFPSPMRSITCADRDFRVRTYAEYDALTRLERRISPRTAGSARGNNAITGCLGSPEARTPQRPGVMRTSVPVLLLNNRYDPSTPHEWAVSVRRQQPHATVLVTYEGAGHGTYDRSDCTIEVSDAYLTSLALPRDGFSCPVTS</sequence>
<dbReference type="InterPro" id="IPR029058">
    <property type="entry name" value="AB_hydrolase_fold"/>
</dbReference>
<evidence type="ECO:0000256" key="3">
    <source>
        <dbReference type="SAM" id="SignalP"/>
    </source>
</evidence>
<evidence type="ECO:0000256" key="2">
    <source>
        <dbReference type="ARBA" id="ARBA00022801"/>
    </source>
</evidence>
<keyword evidence="3" id="KW-0732">Signal</keyword>
<reference evidence="6" key="1">
    <citation type="submission" date="2016-10" db="EMBL/GenBank/DDBJ databases">
        <authorList>
            <person name="Varghese N."/>
            <person name="Submissions S."/>
        </authorList>
    </citation>
    <scope>NUCLEOTIDE SEQUENCE [LARGE SCALE GENOMIC DNA]</scope>
    <source>
        <strain evidence="6">CGMCC 4.3506</strain>
    </source>
</reference>
<dbReference type="AlphaFoldDB" id="A0A1G7SF09"/>
<dbReference type="STRING" id="200378.SAMN05216553_106215"/>
<dbReference type="InterPro" id="IPR051601">
    <property type="entry name" value="Serine_prot/Carboxylest_S33"/>
</dbReference>
<feature type="signal peptide" evidence="3">
    <location>
        <begin position="1"/>
        <end position="29"/>
    </location>
</feature>
<feature type="domain" description="Peptidase S33 tripeptidyl aminopeptidase-like C-terminal" evidence="4">
    <location>
        <begin position="381"/>
        <end position="479"/>
    </location>
</feature>
<organism evidence="5 6">
    <name type="scientific">Lentzea fradiae</name>
    <dbReference type="NCBI Taxonomy" id="200378"/>
    <lineage>
        <taxon>Bacteria</taxon>
        <taxon>Bacillati</taxon>
        <taxon>Actinomycetota</taxon>
        <taxon>Actinomycetes</taxon>
        <taxon>Pseudonocardiales</taxon>
        <taxon>Pseudonocardiaceae</taxon>
        <taxon>Lentzea</taxon>
    </lineage>
</organism>
<proteinExistence type="inferred from homology"/>
<keyword evidence="6" id="KW-1185">Reference proteome</keyword>
<evidence type="ECO:0000313" key="6">
    <source>
        <dbReference type="Proteomes" id="UP000199623"/>
    </source>
</evidence>
<dbReference type="SUPFAM" id="SSF53474">
    <property type="entry name" value="alpha/beta-Hydrolases"/>
    <property type="match status" value="1"/>
</dbReference>
<name>A0A1G7SF09_9PSEU</name>
<dbReference type="EMBL" id="FNCC01000006">
    <property type="protein sequence ID" value="SDG21492.1"/>
    <property type="molecule type" value="Genomic_DNA"/>
</dbReference>
<dbReference type="OrthoDB" id="4006962at2"/>
<dbReference type="Gene3D" id="3.40.50.1820">
    <property type="entry name" value="alpha/beta hydrolase"/>
    <property type="match status" value="1"/>
</dbReference>
<keyword evidence="2 5" id="KW-0378">Hydrolase</keyword>
<accession>A0A1G7SF09</accession>
<evidence type="ECO:0000259" key="4">
    <source>
        <dbReference type="Pfam" id="PF08386"/>
    </source>
</evidence>
<dbReference type="Pfam" id="PF08386">
    <property type="entry name" value="Abhydrolase_4"/>
    <property type="match status" value="1"/>
</dbReference>
<evidence type="ECO:0000256" key="1">
    <source>
        <dbReference type="ARBA" id="ARBA00010088"/>
    </source>
</evidence>
<protein>
    <submittedName>
        <fullName evidence="5">Alpha/beta hydrolase fold</fullName>
    </submittedName>
</protein>
<dbReference type="InterPro" id="IPR013595">
    <property type="entry name" value="Pept_S33_TAP-like_C"/>
</dbReference>
<dbReference type="PANTHER" id="PTHR43248">
    <property type="entry name" value="2-SUCCINYL-6-HYDROXY-2,4-CYCLOHEXADIENE-1-CARBOXYLATE SYNTHASE"/>
    <property type="match status" value="1"/>
</dbReference>
<dbReference type="PANTHER" id="PTHR43248:SF25">
    <property type="entry name" value="AB HYDROLASE-1 DOMAIN-CONTAINING PROTEIN-RELATED"/>
    <property type="match status" value="1"/>
</dbReference>
<dbReference type="RefSeq" id="WP_090049816.1">
    <property type="nucleotide sequence ID" value="NZ_FNCC01000006.1"/>
</dbReference>
<comment type="similarity">
    <text evidence="1">Belongs to the peptidase S33 family.</text>
</comment>
<feature type="chain" id="PRO_5011597420" evidence="3">
    <location>
        <begin position="30"/>
        <end position="483"/>
    </location>
</feature>
<evidence type="ECO:0000313" key="5">
    <source>
        <dbReference type="EMBL" id="SDG21492.1"/>
    </source>
</evidence>